<keyword evidence="3" id="KW-0732">Signal</keyword>
<dbReference type="GO" id="GO:0051225">
    <property type="term" value="P:spindle assembly"/>
    <property type="evidence" value="ECO:0007669"/>
    <property type="project" value="TreeGrafter"/>
</dbReference>
<accession>A0A1D1YXW1</accession>
<feature type="region of interest" description="Disordered" evidence="2">
    <location>
        <begin position="176"/>
        <end position="228"/>
    </location>
</feature>
<evidence type="ECO:0000256" key="1">
    <source>
        <dbReference type="ARBA" id="ARBA00010016"/>
    </source>
</evidence>
<dbReference type="EMBL" id="GDJX01012645">
    <property type="protein sequence ID" value="JAT55291.1"/>
    <property type="molecule type" value="Transcribed_RNA"/>
</dbReference>
<sequence length="543" mass="59051">MVLIFMVLWMDVCKIEPPGAVTLRKTTEESLRPPLGPSEKNNAPPVSRKPRTREVSSRYKSGITPITIPPLSTPAASQRCPSPSVSRMALSPTPALPKRSQSAERRRPSTPPSRASAPSSPSKPKALSSPSSRPSTPVHDVTLDLQLLSRRLGGGRVPDGLWPSMRSLSTSFSAESVSVSHGKRDKPVSNSNVAPDHNLKSSANLKPERKRAPSRGKNAFDQSESPKPLENLHTRLAEQHRWPGVMSGKFSARAMSRSVDLTDRVCGVSTSPGSKRGLSPTRRPHISDGSSRGFQKTENEVTRRMSLDGSGRLELEFINATTGSGNLLERSPSWSHPSRTLSLPLAGSPCPSSPSKSSLTSTSSSRSMSSPSRSRPSTPTSFNASAGRIGISSSVLSYFVNLRKGKKGASHIEDAHQLRLLDNRYLQWRFVNARADTALSIQKTTIESILYSVWITISDLCDSVIMKRINMQQLRQEMKLDFILKDQITCLEDWALLEKEHCNSLLGAIEALKASTLRLPVTGGARADNNAVKDAISSAVDVM</sequence>
<evidence type="ECO:0000256" key="3">
    <source>
        <dbReference type="SAM" id="SignalP"/>
    </source>
</evidence>
<name>A0A1D1YXW1_9ARAE</name>
<feature type="signal peptide" evidence="3">
    <location>
        <begin position="1"/>
        <end position="15"/>
    </location>
</feature>
<dbReference type="PANTHER" id="PTHR31807:SF37">
    <property type="entry name" value="HAUS AUGMIN-LIKE COMPLEX SUBUNIT 8"/>
    <property type="match status" value="1"/>
</dbReference>
<comment type="similarity">
    <text evidence="1">Belongs to the QWRF family.</text>
</comment>
<dbReference type="GO" id="GO:0005737">
    <property type="term" value="C:cytoplasm"/>
    <property type="evidence" value="ECO:0007669"/>
    <property type="project" value="TreeGrafter"/>
</dbReference>
<feature type="compositionally biased region" description="Low complexity" evidence="2">
    <location>
        <begin position="112"/>
        <end position="139"/>
    </location>
</feature>
<evidence type="ECO:0000256" key="2">
    <source>
        <dbReference type="SAM" id="MobiDB-lite"/>
    </source>
</evidence>
<reference evidence="6" key="1">
    <citation type="submission" date="2015-07" db="EMBL/GenBank/DDBJ databases">
        <title>Transcriptome Assembly of Anthurium amnicola.</title>
        <authorList>
            <person name="Suzuki J."/>
        </authorList>
    </citation>
    <scope>NUCLEOTIDE SEQUENCE</scope>
</reference>
<dbReference type="Pfam" id="PF04484">
    <property type="entry name" value="QWRF"/>
    <property type="match status" value="1"/>
</dbReference>
<feature type="region of interest" description="Disordered" evidence="2">
    <location>
        <begin position="25"/>
        <end position="139"/>
    </location>
</feature>
<feature type="non-terminal residue" evidence="6">
    <location>
        <position position="543"/>
    </location>
</feature>
<evidence type="ECO:0000313" key="5">
    <source>
        <dbReference type="EMBL" id="JAT55291.1"/>
    </source>
</evidence>
<evidence type="ECO:0000313" key="6">
    <source>
        <dbReference type="EMBL" id="JAT59480.1"/>
    </source>
</evidence>
<dbReference type="InterPro" id="IPR007573">
    <property type="entry name" value="QWRF"/>
</dbReference>
<dbReference type="PANTHER" id="PTHR31807">
    <property type="entry name" value="AUGMIN FAMILY MEMBER"/>
    <property type="match status" value="1"/>
</dbReference>
<feature type="chain" id="PRO_5011891184" evidence="3">
    <location>
        <begin position="16"/>
        <end position="543"/>
    </location>
</feature>
<dbReference type="GO" id="GO:0008017">
    <property type="term" value="F:microtubule binding"/>
    <property type="evidence" value="ECO:0007669"/>
    <property type="project" value="TreeGrafter"/>
</dbReference>
<proteinExistence type="inferred from homology"/>
<feature type="compositionally biased region" description="Basic and acidic residues" evidence="2">
    <location>
        <begin position="295"/>
        <end position="307"/>
    </location>
</feature>
<evidence type="ECO:0000313" key="4">
    <source>
        <dbReference type="EMBL" id="JAT43484.1"/>
    </source>
</evidence>
<feature type="region of interest" description="Disordered" evidence="2">
    <location>
        <begin position="265"/>
        <end position="307"/>
    </location>
</feature>
<dbReference type="GO" id="GO:0005880">
    <property type="term" value="C:nuclear microtubule"/>
    <property type="evidence" value="ECO:0007669"/>
    <property type="project" value="TreeGrafter"/>
</dbReference>
<protein>
    <submittedName>
        <fullName evidence="6">Uncharacterized protein</fullName>
    </submittedName>
</protein>
<feature type="compositionally biased region" description="Low complexity" evidence="2">
    <location>
        <begin position="348"/>
        <end position="381"/>
    </location>
</feature>
<dbReference type="AlphaFoldDB" id="A0A1D1YXW1"/>
<gene>
    <name evidence="6" type="ORF">g.52140</name>
    <name evidence="4" type="ORF">g.52146</name>
    <name evidence="5" type="ORF">g.52149</name>
</gene>
<feature type="compositionally biased region" description="Polar residues" evidence="2">
    <location>
        <begin position="332"/>
        <end position="341"/>
    </location>
</feature>
<dbReference type="EMBL" id="GDJX01024452">
    <property type="protein sequence ID" value="JAT43484.1"/>
    <property type="molecule type" value="Transcribed_RNA"/>
</dbReference>
<feature type="region of interest" description="Disordered" evidence="2">
    <location>
        <begin position="326"/>
        <end position="385"/>
    </location>
</feature>
<dbReference type="EMBL" id="GDJX01008456">
    <property type="protein sequence ID" value="JAT59480.1"/>
    <property type="molecule type" value="Transcribed_RNA"/>
</dbReference>
<organism evidence="6">
    <name type="scientific">Anthurium amnicola</name>
    <dbReference type="NCBI Taxonomy" id="1678845"/>
    <lineage>
        <taxon>Eukaryota</taxon>
        <taxon>Viridiplantae</taxon>
        <taxon>Streptophyta</taxon>
        <taxon>Embryophyta</taxon>
        <taxon>Tracheophyta</taxon>
        <taxon>Spermatophyta</taxon>
        <taxon>Magnoliopsida</taxon>
        <taxon>Liliopsida</taxon>
        <taxon>Araceae</taxon>
        <taxon>Pothoideae</taxon>
        <taxon>Potheae</taxon>
        <taxon>Anthurium</taxon>
    </lineage>
</organism>
<feature type="compositionally biased region" description="Polar residues" evidence="2">
    <location>
        <begin position="75"/>
        <end position="85"/>
    </location>
</feature>